<proteinExistence type="predicted"/>
<evidence type="ECO:0000256" key="1">
    <source>
        <dbReference type="SAM" id="Phobius"/>
    </source>
</evidence>
<organism evidence="2 3">
    <name type="scientific">Colletotrichum zoysiae</name>
    <dbReference type="NCBI Taxonomy" id="1216348"/>
    <lineage>
        <taxon>Eukaryota</taxon>
        <taxon>Fungi</taxon>
        <taxon>Dikarya</taxon>
        <taxon>Ascomycota</taxon>
        <taxon>Pezizomycotina</taxon>
        <taxon>Sordariomycetes</taxon>
        <taxon>Hypocreomycetidae</taxon>
        <taxon>Glomerellales</taxon>
        <taxon>Glomerellaceae</taxon>
        <taxon>Colletotrichum</taxon>
        <taxon>Colletotrichum graminicola species complex</taxon>
    </lineage>
</organism>
<evidence type="ECO:0000313" key="2">
    <source>
        <dbReference type="EMBL" id="KAK2027865.1"/>
    </source>
</evidence>
<sequence length="125" mass="13648">MKMAITRTKHTSDMKISARCRRISNRDAMGREMGRFGSAGTASWSCKFGFRGERNIGNRHLDLSGGGSGWKRITVMAKGLVVVELLVGAAPSALVFGLFPQTSQVSLCPRGLLNLVRAYCWVGDR</sequence>
<keyword evidence="3" id="KW-1185">Reference proteome</keyword>
<comment type="caution">
    <text evidence="2">The sequence shown here is derived from an EMBL/GenBank/DDBJ whole genome shotgun (WGS) entry which is preliminary data.</text>
</comment>
<reference evidence="2" key="1">
    <citation type="submission" date="2021-06" db="EMBL/GenBank/DDBJ databases">
        <title>Comparative genomics, transcriptomics and evolutionary studies reveal genomic signatures of adaptation to plant cell wall in hemibiotrophic fungi.</title>
        <authorList>
            <consortium name="DOE Joint Genome Institute"/>
            <person name="Baroncelli R."/>
            <person name="Diaz J.F."/>
            <person name="Benocci T."/>
            <person name="Peng M."/>
            <person name="Battaglia E."/>
            <person name="Haridas S."/>
            <person name="Andreopoulos W."/>
            <person name="Labutti K."/>
            <person name="Pangilinan J."/>
            <person name="Floch G.L."/>
            <person name="Makela M.R."/>
            <person name="Henrissat B."/>
            <person name="Grigoriev I.V."/>
            <person name="Crouch J.A."/>
            <person name="De Vries R.P."/>
            <person name="Sukno S.A."/>
            <person name="Thon M.R."/>
        </authorList>
    </citation>
    <scope>NUCLEOTIDE SEQUENCE</scope>
    <source>
        <strain evidence="2">MAFF235873</strain>
    </source>
</reference>
<dbReference type="AlphaFoldDB" id="A0AAD9HFD5"/>
<dbReference type="EMBL" id="MU842887">
    <property type="protein sequence ID" value="KAK2027865.1"/>
    <property type="molecule type" value="Genomic_DNA"/>
</dbReference>
<gene>
    <name evidence="2" type="ORF">LX32DRAFT_425630</name>
</gene>
<evidence type="ECO:0000313" key="3">
    <source>
        <dbReference type="Proteomes" id="UP001232148"/>
    </source>
</evidence>
<keyword evidence="1" id="KW-0472">Membrane</keyword>
<name>A0AAD9HFD5_9PEZI</name>
<keyword evidence="1" id="KW-0812">Transmembrane</keyword>
<keyword evidence="1" id="KW-1133">Transmembrane helix</keyword>
<feature type="transmembrane region" description="Helical" evidence="1">
    <location>
        <begin position="80"/>
        <end position="99"/>
    </location>
</feature>
<protein>
    <submittedName>
        <fullName evidence="2">Uncharacterized protein</fullName>
    </submittedName>
</protein>
<dbReference type="Proteomes" id="UP001232148">
    <property type="component" value="Unassembled WGS sequence"/>
</dbReference>
<accession>A0AAD9HFD5</accession>